<keyword evidence="3" id="KW-0328">Glycosyltransferase</keyword>
<proteinExistence type="inferred from homology"/>
<evidence type="ECO:0000256" key="4">
    <source>
        <dbReference type="ARBA" id="ARBA00022679"/>
    </source>
</evidence>
<feature type="domain" description="Glycosyltransferase 2-like" evidence="6">
    <location>
        <begin position="140"/>
        <end position="248"/>
    </location>
</feature>
<evidence type="ECO:0000256" key="5">
    <source>
        <dbReference type="ARBA" id="ARBA00023316"/>
    </source>
</evidence>
<dbReference type="CDD" id="cd00761">
    <property type="entry name" value="Glyco_tranf_GTA_type"/>
    <property type="match status" value="1"/>
</dbReference>
<evidence type="ECO:0000256" key="1">
    <source>
        <dbReference type="ARBA" id="ARBA00004776"/>
    </source>
</evidence>
<sequence>MNAPQTVAPAPDSEMVQYASRMAGLEDLPIGRAEIELSAPATDLVLADDLRAATKIMALVRLHSYPVGVTLLDGDLGLSWEAHAPAVWAALGGEVNRHLAADGYPAVESLAELAVTTDAPTLPGCLHRRESVLATAPFATVAVATRNRPDSLRGCLEALQQLSYPSYEIVVVDNDPTTDETANMVKEIFGPRVRYIRENRRGVASAHNCALEAARGEIIAFVDDDVVVDTHWLTGIAEGFAAGDDVGCVTGLILPAELVTPAQLLLEKHGGFDKGFEQRVFDTGRNRPQDKLFPFTAGRLGSGANMAFHTAKLRRLGGFDAALGIGTFARGGDDLAGFFQVVVAGHQLVYQPGAVAWHRHHREMSALQNQSYGYGMGLGAFLASSLWRNPRMLAQVLRRLPSGFTYAFSDSSTRNEGRYDGWPPELARLERRGLLLGPGAYAVSRWRSRRWPASDKAVDARQG</sequence>
<reference evidence="8" key="1">
    <citation type="journal article" date="2016" name="Genome Announc.">
        <title>Draft Genome Sequences of Five Rapidly Growing Mycobacterium Species, M. thermoresistibile, M. fortuitum subsp. acetamidolyticum, M. canariasense, M. brisbanense, and M. novocastrense.</title>
        <authorList>
            <person name="Katahira K."/>
            <person name="Ogura Y."/>
            <person name="Gotoh Y."/>
            <person name="Hayashi T."/>
        </authorList>
    </citation>
    <scope>NUCLEOTIDE SEQUENCE [LARGE SCALE GENOMIC DNA]</scope>
    <source>
        <strain evidence="8">JCM15654</strain>
    </source>
</reference>
<dbReference type="Proteomes" id="UP000069620">
    <property type="component" value="Unassembled WGS sequence"/>
</dbReference>
<reference evidence="8" key="2">
    <citation type="submission" date="2016-02" db="EMBL/GenBank/DDBJ databases">
        <title>Draft genome sequence of five rapidly growing Mycobacterium species.</title>
        <authorList>
            <person name="Katahira K."/>
            <person name="Gotou Y."/>
            <person name="Iida K."/>
            <person name="Ogura Y."/>
            <person name="Hayashi T."/>
        </authorList>
    </citation>
    <scope>NUCLEOTIDE SEQUENCE [LARGE SCALE GENOMIC DNA]</scope>
    <source>
        <strain evidence="8">JCM15654</strain>
    </source>
</reference>
<dbReference type="Pfam" id="PF00535">
    <property type="entry name" value="Glycos_transf_2"/>
    <property type="match status" value="1"/>
</dbReference>
<comment type="similarity">
    <text evidence="2">Belongs to the glycosyltransferase 2 family.</text>
</comment>
<evidence type="ECO:0000256" key="2">
    <source>
        <dbReference type="ARBA" id="ARBA00006739"/>
    </source>
</evidence>
<dbReference type="OrthoDB" id="3180470at2"/>
<comment type="pathway">
    <text evidence="1">Cell wall biogenesis; cell wall polysaccharide biosynthesis.</text>
</comment>
<dbReference type="RefSeq" id="WP_062827892.1">
    <property type="nucleotide sequence ID" value="NZ_BCSX01000011.1"/>
</dbReference>
<dbReference type="EMBL" id="BCSX01000011">
    <property type="protein sequence ID" value="GAS86898.1"/>
    <property type="molecule type" value="Genomic_DNA"/>
</dbReference>
<dbReference type="STRING" id="146020.RMCB_0994"/>
<dbReference type="GO" id="GO:0071555">
    <property type="term" value="P:cell wall organization"/>
    <property type="evidence" value="ECO:0007669"/>
    <property type="project" value="UniProtKB-KW"/>
</dbReference>
<keyword evidence="5" id="KW-0961">Cell wall biogenesis/degradation</keyword>
<organism evidence="7 8">
    <name type="scientific">Mycolicibacterium brisbanense</name>
    <dbReference type="NCBI Taxonomy" id="146020"/>
    <lineage>
        <taxon>Bacteria</taxon>
        <taxon>Bacillati</taxon>
        <taxon>Actinomycetota</taxon>
        <taxon>Actinomycetes</taxon>
        <taxon>Mycobacteriales</taxon>
        <taxon>Mycobacteriaceae</taxon>
        <taxon>Mycolicibacterium</taxon>
    </lineage>
</organism>
<dbReference type="InterPro" id="IPR029044">
    <property type="entry name" value="Nucleotide-diphossugar_trans"/>
</dbReference>
<comment type="caution">
    <text evidence="7">The sequence shown here is derived from an EMBL/GenBank/DDBJ whole genome shotgun (WGS) entry which is preliminary data.</text>
</comment>
<gene>
    <name evidence="7" type="ORF">RMCB_0994</name>
</gene>
<evidence type="ECO:0000259" key="6">
    <source>
        <dbReference type="Pfam" id="PF00535"/>
    </source>
</evidence>
<dbReference type="Gene3D" id="3.90.550.10">
    <property type="entry name" value="Spore Coat Polysaccharide Biosynthesis Protein SpsA, Chain A"/>
    <property type="match status" value="1"/>
</dbReference>
<dbReference type="GO" id="GO:0016757">
    <property type="term" value="F:glycosyltransferase activity"/>
    <property type="evidence" value="ECO:0007669"/>
    <property type="project" value="UniProtKB-KW"/>
</dbReference>
<protein>
    <submittedName>
        <fullName evidence="7">Glycosyl transferase family 2</fullName>
    </submittedName>
</protein>
<dbReference type="SUPFAM" id="SSF53448">
    <property type="entry name" value="Nucleotide-diphospho-sugar transferases"/>
    <property type="match status" value="1"/>
</dbReference>
<name>A0A124DZB9_9MYCO</name>
<keyword evidence="4 7" id="KW-0808">Transferase</keyword>
<evidence type="ECO:0000313" key="7">
    <source>
        <dbReference type="EMBL" id="GAS86898.1"/>
    </source>
</evidence>
<dbReference type="PANTHER" id="PTHR43179">
    <property type="entry name" value="RHAMNOSYLTRANSFERASE WBBL"/>
    <property type="match status" value="1"/>
</dbReference>
<accession>A0A124DZB9</accession>
<dbReference type="AlphaFoldDB" id="A0A124DZB9"/>
<evidence type="ECO:0000256" key="3">
    <source>
        <dbReference type="ARBA" id="ARBA00022676"/>
    </source>
</evidence>
<dbReference type="InterPro" id="IPR001173">
    <property type="entry name" value="Glyco_trans_2-like"/>
</dbReference>
<evidence type="ECO:0000313" key="8">
    <source>
        <dbReference type="Proteomes" id="UP000069620"/>
    </source>
</evidence>
<keyword evidence="8" id="KW-1185">Reference proteome</keyword>
<dbReference type="PANTHER" id="PTHR43179:SF12">
    <property type="entry name" value="GALACTOFURANOSYLTRANSFERASE GLFT2"/>
    <property type="match status" value="1"/>
</dbReference>